<dbReference type="SUPFAM" id="SSF55144">
    <property type="entry name" value="LigT-like"/>
    <property type="match status" value="1"/>
</dbReference>
<keyword evidence="3" id="KW-1185">Reference proteome</keyword>
<proteinExistence type="predicted"/>
<dbReference type="Proteomes" id="UP001562065">
    <property type="component" value="Unassembled WGS sequence"/>
</dbReference>
<dbReference type="Pfam" id="PF13563">
    <property type="entry name" value="2_5_RNA_ligase2"/>
    <property type="match status" value="1"/>
</dbReference>
<name>A0ABV4AJ03_9GAMM</name>
<organism evidence="2 3">
    <name type="scientific">Isoalcanivorax beigongshangi</name>
    <dbReference type="NCBI Taxonomy" id="3238810"/>
    <lineage>
        <taxon>Bacteria</taxon>
        <taxon>Pseudomonadati</taxon>
        <taxon>Pseudomonadota</taxon>
        <taxon>Gammaproteobacteria</taxon>
        <taxon>Oceanospirillales</taxon>
        <taxon>Alcanivoracaceae</taxon>
        <taxon>Isoalcanivorax</taxon>
    </lineage>
</organism>
<keyword evidence="1" id="KW-0378">Hydrolase</keyword>
<evidence type="ECO:0000256" key="1">
    <source>
        <dbReference type="ARBA" id="ARBA00022801"/>
    </source>
</evidence>
<evidence type="ECO:0000313" key="3">
    <source>
        <dbReference type="Proteomes" id="UP001562065"/>
    </source>
</evidence>
<dbReference type="InterPro" id="IPR004175">
    <property type="entry name" value="RNA_CPDase"/>
</dbReference>
<dbReference type="GO" id="GO:0016874">
    <property type="term" value="F:ligase activity"/>
    <property type="evidence" value="ECO:0007669"/>
    <property type="project" value="UniProtKB-KW"/>
</dbReference>
<evidence type="ECO:0000313" key="2">
    <source>
        <dbReference type="EMBL" id="MEY1662021.1"/>
    </source>
</evidence>
<dbReference type="EMBL" id="JBGCUO010000001">
    <property type="protein sequence ID" value="MEY1662021.1"/>
    <property type="molecule type" value="Genomic_DNA"/>
</dbReference>
<dbReference type="InterPro" id="IPR009097">
    <property type="entry name" value="Cyclic_Pdiesterase"/>
</dbReference>
<gene>
    <name evidence="2" type="ORF">AB5I84_07650</name>
</gene>
<protein>
    <submittedName>
        <fullName evidence="2">2'-5' RNA ligase family protein</fullName>
    </submittedName>
</protein>
<dbReference type="Gene3D" id="3.90.1140.10">
    <property type="entry name" value="Cyclic phosphodiesterase"/>
    <property type="match status" value="1"/>
</dbReference>
<comment type="caution">
    <text evidence="2">The sequence shown here is derived from an EMBL/GenBank/DDBJ whole genome shotgun (WGS) entry which is preliminary data.</text>
</comment>
<dbReference type="RefSeq" id="WP_369455266.1">
    <property type="nucleotide sequence ID" value="NZ_JBGCUO010000001.1"/>
</dbReference>
<sequence>MERWFFALPVPPPVHAGLLQHHHGTPALGAERPADWHLTVLFIGVYPAAALAELLPQVAADCARLAPVPLEVDGLVPFPGVSGPMQVARVRDNGPLRALHGCAGQWRNRLDLAPEMRRFRPHITLHRQAPQAEHIALPLSGLADRLGLYGRAAKGAGQRYRLVADWALSGT</sequence>
<keyword evidence="2" id="KW-0436">Ligase</keyword>
<dbReference type="PANTHER" id="PTHR35561:SF1">
    <property type="entry name" value="RNA 2',3'-CYCLIC PHOSPHODIESTERASE"/>
    <property type="match status" value="1"/>
</dbReference>
<dbReference type="PANTHER" id="PTHR35561">
    <property type="entry name" value="RNA 2',3'-CYCLIC PHOSPHODIESTERASE"/>
    <property type="match status" value="1"/>
</dbReference>
<accession>A0ABV4AJ03</accession>
<reference evidence="2 3" key="1">
    <citation type="submission" date="2024-07" db="EMBL/GenBank/DDBJ databases">
        <authorList>
            <person name="Ren Q."/>
        </authorList>
    </citation>
    <scope>NUCLEOTIDE SEQUENCE [LARGE SCALE GENOMIC DNA]</scope>
    <source>
        <strain evidence="2 3">REN37</strain>
    </source>
</reference>